<accession>A0A3S0RXL1</accession>
<reference evidence="1 2" key="1">
    <citation type="submission" date="2018-12" db="EMBL/GenBank/DDBJ databases">
        <authorList>
            <person name="Yu L."/>
        </authorList>
    </citation>
    <scope>NUCLEOTIDE SEQUENCE [LARGE SCALE GENOMIC DNA]</scope>
    <source>
        <strain evidence="1 2">HAW-EB2</strain>
    </source>
</reference>
<organism evidence="1 2">
    <name type="scientific">Shewanella canadensis</name>
    <dbReference type="NCBI Taxonomy" id="271096"/>
    <lineage>
        <taxon>Bacteria</taxon>
        <taxon>Pseudomonadati</taxon>
        <taxon>Pseudomonadota</taxon>
        <taxon>Gammaproteobacteria</taxon>
        <taxon>Alteromonadales</taxon>
        <taxon>Shewanellaceae</taxon>
        <taxon>Shewanella</taxon>
    </lineage>
</organism>
<sequence length="187" mass="21478">MIIKELVENFFEYRTVMCSDMEVDMYVLRQSDVALPFVLLLIKLAIRDTELESSVVSFDLVKQTQSLCFLSAENIHLKDERCALNIIKKLGGYRAVNQFSCVDDTIQIEKLVEEIRHCLQEVEEGKNIQVNSDLYKAVSGLFSISLDKSFVQSELEIMNDENYLNLTEGVVIPYNTCQYNEKAITQI</sequence>
<dbReference type="AlphaFoldDB" id="A0A3S0RXL1"/>
<dbReference type="RefSeq" id="WP_126520262.1">
    <property type="nucleotide sequence ID" value="NZ_RXNU01000005.1"/>
</dbReference>
<comment type="caution">
    <text evidence="1">The sequence shown here is derived from an EMBL/GenBank/DDBJ whole genome shotgun (WGS) entry which is preliminary data.</text>
</comment>
<protein>
    <submittedName>
        <fullName evidence="1">Uncharacterized protein</fullName>
    </submittedName>
</protein>
<dbReference type="EMBL" id="RXNU01000005">
    <property type="protein sequence ID" value="RTR38646.1"/>
    <property type="molecule type" value="Genomic_DNA"/>
</dbReference>
<gene>
    <name evidence="1" type="ORF">EKG38_10725</name>
</gene>
<name>A0A3S0RXL1_9GAMM</name>
<dbReference type="Proteomes" id="UP000267448">
    <property type="component" value="Unassembled WGS sequence"/>
</dbReference>
<keyword evidence="2" id="KW-1185">Reference proteome</keyword>
<evidence type="ECO:0000313" key="1">
    <source>
        <dbReference type="EMBL" id="RTR38646.1"/>
    </source>
</evidence>
<proteinExistence type="predicted"/>
<evidence type="ECO:0000313" key="2">
    <source>
        <dbReference type="Proteomes" id="UP000267448"/>
    </source>
</evidence>